<feature type="domain" description="Beta-Casp" evidence="5">
    <location>
        <begin position="3"/>
        <end position="51"/>
    </location>
</feature>
<feature type="compositionally biased region" description="Pro residues" evidence="3">
    <location>
        <begin position="125"/>
        <end position="137"/>
    </location>
</feature>
<dbReference type="Gene3D" id="3.40.50.10890">
    <property type="match status" value="1"/>
</dbReference>
<dbReference type="PANTHER" id="PTHR11203">
    <property type="entry name" value="CLEAVAGE AND POLYADENYLATION SPECIFICITY FACTOR FAMILY MEMBER"/>
    <property type="match status" value="1"/>
</dbReference>
<feature type="domain" description="Zn-dependent metallo-hydrolase RNA specificity" evidence="4">
    <location>
        <begin position="66"/>
        <end position="117"/>
    </location>
</feature>
<dbReference type="PANTHER" id="PTHR11203:SF37">
    <property type="entry name" value="INTEGRATOR COMPLEX SUBUNIT 11"/>
    <property type="match status" value="1"/>
</dbReference>
<feature type="region of interest" description="Disordered" evidence="3">
    <location>
        <begin position="121"/>
        <end position="149"/>
    </location>
</feature>
<protein>
    <submittedName>
        <fullName evidence="7">Integrator complex subunit 11</fullName>
    </submittedName>
</protein>
<dbReference type="Proteomes" id="UP000770661">
    <property type="component" value="Unassembled WGS sequence"/>
</dbReference>
<dbReference type="GO" id="GO:0004521">
    <property type="term" value="F:RNA endonuclease activity"/>
    <property type="evidence" value="ECO:0007669"/>
    <property type="project" value="TreeGrafter"/>
</dbReference>
<dbReference type="Pfam" id="PF10996">
    <property type="entry name" value="Beta-Casp"/>
    <property type="match status" value="1"/>
</dbReference>
<comment type="cofactor">
    <cofactor evidence="1">
        <name>Zn(2+)</name>
        <dbReference type="ChEBI" id="CHEBI:29105"/>
    </cofactor>
</comment>
<dbReference type="InterPro" id="IPR050698">
    <property type="entry name" value="MBL"/>
</dbReference>
<evidence type="ECO:0000313" key="7">
    <source>
        <dbReference type="EMBL" id="KAG0726860.1"/>
    </source>
</evidence>
<dbReference type="OrthoDB" id="10249535at2759"/>
<gene>
    <name evidence="7" type="primary">IntS11</name>
    <name evidence="7" type="ORF">GWK47_035759</name>
</gene>
<dbReference type="SUPFAM" id="SSF56281">
    <property type="entry name" value="Metallo-hydrolase/oxidoreductase"/>
    <property type="match status" value="1"/>
</dbReference>
<evidence type="ECO:0000259" key="6">
    <source>
        <dbReference type="Pfam" id="PF21386"/>
    </source>
</evidence>
<feature type="domain" description="Integrator complex subunit 11 C-terminal" evidence="6">
    <location>
        <begin position="178"/>
        <end position="267"/>
    </location>
</feature>
<evidence type="ECO:0000256" key="2">
    <source>
        <dbReference type="ARBA" id="ARBA00022801"/>
    </source>
</evidence>
<name>A0A8J4YTQ4_CHIOP</name>
<proteinExistence type="predicted"/>
<dbReference type="GO" id="GO:0005634">
    <property type="term" value="C:nucleus"/>
    <property type="evidence" value="ECO:0007669"/>
    <property type="project" value="TreeGrafter"/>
</dbReference>
<dbReference type="EMBL" id="JACEEZ010003912">
    <property type="protein sequence ID" value="KAG0726860.1"/>
    <property type="molecule type" value="Genomic_DNA"/>
</dbReference>
<evidence type="ECO:0000313" key="8">
    <source>
        <dbReference type="Proteomes" id="UP000770661"/>
    </source>
</evidence>
<keyword evidence="2" id="KW-0378">Hydrolase</keyword>
<evidence type="ECO:0000259" key="5">
    <source>
        <dbReference type="Pfam" id="PF10996"/>
    </source>
</evidence>
<dbReference type="InterPro" id="IPR036866">
    <property type="entry name" value="RibonucZ/Hydroxyglut_hydro"/>
</dbReference>
<dbReference type="GO" id="GO:0016787">
    <property type="term" value="F:hydrolase activity"/>
    <property type="evidence" value="ECO:0007669"/>
    <property type="project" value="UniProtKB-KW"/>
</dbReference>
<comment type="caution">
    <text evidence="7">The sequence shown here is derived from an EMBL/GenBank/DDBJ whole genome shotgun (WGS) entry which is preliminary data.</text>
</comment>
<sequence length="274" mass="29818">MDNPGPMVVFATPGMLHAGLSLAIFKKWAPNPSNMVIMPGYCVQGTVGHKILNGAKKIDFENRTSVEVNLSVEYMSFSAHADAKGIMQLVRHCEPKNVLLVHGENAKMDFLRQKIMQHTMGAATPPAPAPPLAPPLAPTTSAKTEDTPAAKKQKVLHGVLIMKNNSMKILGVNEAWGELGLVSHQLRFTERIEVEHIGPVQALTSSLHTLLSQKLGAAQVQVVSEYQLSVADSVVINIQDDNDDPGKNILLSWTHQDEALGSKLLEIIKANYKK</sequence>
<dbReference type="Gene3D" id="3.60.15.10">
    <property type="entry name" value="Ribonuclease Z/Hydroxyacylglutathione hydrolase-like"/>
    <property type="match status" value="1"/>
</dbReference>
<dbReference type="InterPro" id="IPR011108">
    <property type="entry name" value="RMMBL"/>
</dbReference>
<dbReference type="InterPro" id="IPR048662">
    <property type="entry name" value="IntS11_C"/>
</dbReference>
<reference evidence="7" key="1">
    <citation type="submission" date="2020-07" db="EMBL/GenBank/DDBJ databases">
        <title>The High-quality genome of the commercially important snow crab, Chionoecetes opilio.</title>
        <authorList>
            <person name="Jeong J.-H."/>
            <person name="Ryu S."/>
        </authorList>
    </citation>
    <scope>NUCLEOTIDE SEQUENCE</scope>
    <source>
        <strain evidence="7">MADBK_172401_WGS</strain>
        <tissue evidence="7">Digestive gland</tissue>
    </source>
</reference>
<dbReference type="Pfam" id="PF07521">
    <property type="entry name" value="RMMBL"/>
    <property type="match status" value="1"/>
</dbReference>
<dbReference type="GO" id="GO:0016180">
    <property type="term" value="P:snRNA processing"/>
    <property type="evidence" value="ECO:0007669"/>
    <property type="project" value="TreeGrafter"/>
</dbReference>
<dbReference type="InterPro" id="IPR022712">
    <property type="entry name" value="Beta_Casp"/>
</dbReference>
<evidence type="ECO:0000256" key="1">
    <source>
        <dbReference type="ARBA" id="ARBA00001947"/>
    </source>
</evidence>
<organism evidence="7 8">
    <name type="scientific">Chionoecetes opilio</name>
    <name type="common">Atlantic snow crab</name>
    <name type="synonym">Cancer opilio</name>
    <dbReference type="NCBI Taxonomy" id="41210"/>
    <lineage>
        <taxon>Eukaryota</taxon>
        <taxon>Metazoa</taxon>
        <taxon>Ecdysozoa</taxon>
        <taxon>Arthropoda</taxon>
        <taxon>Crustacea</taxon>
        <taxon>Multicrustacea</taxon>
        <taxon>Malacostraca</taxon>
        <taxon>Eumalacostraca</taxon>
        <taxon>Eucarida</taxon>
        <taxon>Decapoda</taxon>
        <taxon>Pleocyemata</taxon>
        <taxon>Brachyura</taxon>
        <taxon>Eubrachyura</taxon>
        <taxon>Majoidea</taxon>
        <taxon>Majidae</taxon>
        <taxon>Chionoecetes</taxon>
    </lineage>
</organism>
<accession>A0A8J4YTQ4</accession>
<dbReference type="AlphaFoldDB" id="A0A8J4YTQ4"/>
<evidence type="ECO:0000259" key="4">
    <source>
        <dbReference type="Pfam" id="PF07521"/>
    </source>
</evidence>
<keyword evidence="8" id="KW-1185">Reference proteome</keyword>
<dbReference type="Pfam" id="PF21386">
    <property type="entry name" value="IntS11_C"/>
    <property type="match status" value="1"/>
</dbReference>
<evidence type="ECO:0000256" key="3">
    <source>
        <dbReference type="SAM" id="MobiDB-lite"/>
    </source>
</evidence>